<dbReference type="PANTHER" id="PTHR46388:SF2">
    <property type="entry name" value="NHL REPEAT-CONTAINING PROTEIN 2"/>
    <property type="match status" value="1"/>
</dbReference>
<dbReference type="STRING" id="469381.Dpep_1575"/>
<accession>D2Z804</accession>
<protein>
    <submittedName>
        <fullName evidence="1">NHL repeat containing protein</fullName>
    </submittedName>
</protein>
<comment type="caution">
    <text evidence="1">The sequence shown here is derived from an EMBL/GenBank/DDBJ whole genome shotgun (WGS) entry which is preliminary data.</text>
</comment>
<dbReference type="InterPro" id="IPR011042">
    <property type="entry name" value="6-blade_b-propeller_TolB-like"/>
</dbReference>
<dbReference type="RefSeq" id="WP_005661092.1">
    <property type="nucleotide sequence ID" value="NZ_ABTR02000001.1"/>
</dbReference>
<dbReference type="PANTHER" id="PTHR46388">
    <property type="entry name" value="NHL REPEAT-CONTAINING PROTEIN 2"/>
    <property type="match status" value="1"/>
</dbReference>
<dbReference type="Gene3D" id="2.120.10.30">
    <property type="entry name" value="TolB, C-terminal domain"/>
    <property type="match status" value="1"/>
</dbReference>
<dbReference type="SUPFAM" id="SSF63825">
    <property type="entry name" value="YWTD domain"/>
    <property type="match status" value="1"/>
</dbReference>
<dbReference type="InterPro" id="IPR036249">
    <property type="entry name" value="Thioredoxin-like_sf"/>
</dbReference>
<dbReference type="EMBL" id="ABTR02000001">
    <property type="protein sequence ID" value="EFC91601.1"/>
    <property type="molecule type" value="Genomic_DNA"/>
</dbReference>
<gene>
    <name evidence="1" type="ORF">Dpep_1575</name>
</gene>
<dbReference type="PaxDb" id="469381-Dpep_1575"/>
<dbReference type="OrthoDB" id="9799230at2"/>
<keyword evidence="2" id="KW-1185">Reference proteome</keyword>
<sequence>MVTIYGGAVPAPDLPDRLVDGTSIRLPGVGRVTVLVFFNAMSDDDLSVVDGLMRLREEDRDAIDLIGIHCPRFPAEKESRRILSILDCAGIDFPVYDDSRKTIRKAYLINRWPSTVVVDPTGALTWAREGILPPELVRPVLKSMGRTARATGDLRPGAQQRFVWSGRSFLPLRLAVEGDTLAVLDGREKRLLLAQLDFDGRSAVLKRSIPMDRPGFRSCPTGFSLDSEKIYVADRGSESVRIFDRNGREVASYSGKSSKTNLVGPRSFGAVRDVVCRDDMLYLASPGTRQIWVQSMSGGGARPFAGNGGGGMDDGPPLTATMGQPEVLLSYGNLLFFSDSGSSSIRCIDPSTGKVTTLIGEGPSLYGCRDGIASKALLQRPLGMCLSGGSLYIADSYNDRIRALDVRSMEVSTVYGDRRWQRLFSPSDVAIRDGTVYVADLGNGRVVAFDERRGEPEVLRISGLS</sequence>
<dbReference type="Gene3D" id="3.40.30.10">
    <property type="entry name" value="Glutaredoxin"/>
    <property type="match status" value="1"/>
</dbReference>
<reference evidence="1 2" key="1">
    <citation type="journal article" date="2010" name="Stand. Genomic Sci.">
        <title>Permanent draft genome sequence of Dethiosulfovibrio peptidovorans type strain (SEBR 4207).</title>
        <authorList>
            <person name="Labutti K."/>
            <person name="Mayilraj S."/>
            <person name="Clum A."/>
            <person name="Lucas S."/>
            <person name="Glavina Del Rio T."/>
            <person name="Nolan M."/>
            <person name="Tice H."/>
            <person name="Cheng J.F."/>
            <person name="Pitluck S."/>
            <person name="Liolios K."/>
            <person name="Ivanova N."/>
            <person name="Mavromatis K."/>
            <person name="Mikhailova N."/>
            <person name="Pati A."/>
            <person name="Goodwin L."/>
            <person name="Chen A."/>
            <person name="Palaniappan K."/>
            <person name="Land M."/>
            <person name="Hauser L."/>
            <person name="Chang Y.J."/>
            <person name="Jeffries C.D."/>
            <person name="Rohde M."/>
            <person name="Spring S."/>
            <person name="Goker M."/>
            <person name="Woyke T."/>
            <person name="Bristow J."/>
            <person name="Eisen J.A."/>
            <person name="Markowitz V."/>
            <person name="Hugenholtz P."/>
            <person name="Kyrpides N.C."/>
            <person name="Klenk H.P."/>
            <person name="Lapidus A."/>
        </authorList>
    </citation>
    <scope>NUCLEOTIDE SEQUENCE [LARGE SCALE GENOMIC DNA]</scope>
    <source>
        <strain evidence="1 2">DSM 11002</strain>
    </source>
</reference>
<dbReference type="eggNOG" id="COG0526">
    <property type="taxonomic scope" value="Bacteria"/>
</dbReference>
<dbReference type="eggNOG" id="COG3391">
    <property type="taxonomic scope" value="Bacteria"/>
</dbReference>
<proteinExistence type="predicted"/>
<dbReference type="SUPFAM" id="SSF52833">
    <property type="entry name" value="Thioredoxin-like"/>
    <property type="match status" value="1"/>
</dbReference>
<evidence type="ECO:0000313" key="2">
    <source>
        <dbReference type="Proteomes" id="UP000006427"/>
    </source>
</evidence>
<name>D2Z804_9BACT</name>
<organism evidence="1 2">
    <name type="scientific">Dethiosulfovibrio peptidovorans DSM 11002</name>
    <dbReference type="NCBI Taxonomy" id="469381"/>
    <lineage>
        <taxon>Bacteria</taxon>
        <taxon>Thermotogati</taxon>
        <taxon>Synergistota</taxon>
        <taxon>Synergistia</taxon>
        <taxon>Synergistales</taxon>
        <taxon>Dethiosulfovibrionaceae</taxon>
        <taxon>Dethiosulfovibrio</taxon>
    </lineage>
</organism>
<dbReference type="Proteomes" id="UP000006427">
    <property type="component" value="Unassembled WGS sequence"/>
</dbReference>
<dbReference type="AlphaFoldDB" id="D2Z804"/>
<evidence type="ECO:0000313" key="1">
    <source>
        <dbReference type="EMBL" id="EFC91601.1"/>
    </source>
</evidence>